<keyword evidence="2" id="KW-1185">Reference proteome</keyword>
<gene>
    <name evidence="1" type="ORF">MKW98_001027</name>
</gene>
<protein>
    <submittedName>
        <fullName evidence="1">Uncharacterized protein</fullName>
    </submittedName>
</protein>
<reference evidence="1" key="1">
    <citation type="submission" date="2022-04" db="EMBL/GenBank/DDBJ databases">
        <title>A functionally conserved STORR gene fusion in Papaver species that diverged 16.8 million years ago.</title>
        <authorList>
            <person name="Catania T."/>
        </authorList>
    </citation>
    <scope>NUCLEOTIDE SEQUENCE</scope>
    <source>
        <strain evidence="1">S-188037</strain>
    </source>
</reference>
<evidence type="ECO:0000313" key="1">
    <source>
        <dbReference type="EMBL" id="KAI3959215.1"/>
    </source>
</evidence>
<sequence>MECYINLYDLARLYINKFKSFPFLSGSLQLRPISCKGLSLYLFIRVFLSVFNFRSHFLPPSLSLAKAAVIICCPKIQLQQ</sequence>
<dbReference type="EMBL" id="JAJJMB010001078">
    <property type="protein sequence ID" value="KAI3959215.1"/>
    <property type="molecule type" value="Genomic_DNA"/>
</dbReference>
<comment type="caution">
    <text evidence="1">The sequence shown here is derived from an EMBL/GenBank/DDBJ whole genome shotgun (WGS) entry which is preliminary data.</text>
</comment>
<accession>A0AAD4TIX4</accession>
<dbReference type="Proteomes" id="UP001202328">
    <property type="component" value="Unassembled WGS sequence"/>
</dbReference>
<name>A0AAD4TIX4_9MAGN</name>
<dbReference type="AlphaFoldDB" id="A0AAD4TIX4"/>
<evidence type="ECO:0000313" key="2">
    <source>
        <dbReference type="Proteomes" id="UP001202328"/>
    </source>
</evidence>
<proteinExistence type="predicted"/>
<organism evidence="1 2">
    <name type="scientific">Papaver atlanticum</name>
    <dbReference type="NCBI Taxonomy" id="357466"/>
    <lineage>
        <taxon>Eukaryota</taxon>
        <taxon>Viridiplantae</taxon>
        <taxon>Streptophyta</taxon>
        <taxon>Embryophyta</taxon>
        <taxon>Tracheophyta</taxon>
        <taxon>Spermatophyta</taxon>
        <taxon>Magnoliopsida</taxon>
        <taxon>Ranunculales</taxon>
        <taxon>Papaveraceae</taxon>
        <taxon>Papaveroideae</taxon>
        <taxon>Papaver</taxon>
    </lineage>
</organism>